<comment type="caution">
    <text evidence="12">The sequence shown here is derived from an EMBL/GenBank/DDBJ whole genome shotgun (WGS) entry which is preliminary data.</text>
</comment>
<proteinExistence type="inferred from homology"/>
<keyword evidence="8" id="KW-0963">Cytoplasm</keyword>
<evidence type="ECO:0000256" key="8">
    <source>
        <dbReference type="HAMAP-Rule" id="MF_01152"/>
    </source>
</evidence>
<dbReference type="PANTHER" id="PTHR43096">
    <property type="entry name" value="DNAJ HOMOLOG 1, MITOCHONDRIAL-RELATED"/>
    <property type="match status" value="1"/>
</dbReference>
<evidence type="ECO:0000256" key="1">
    <source>
        <dbReference type="ARBA" id="ARBA00022723"/>
    </source>
</evidence>
<feature type="zinc finger region" description="CR-type" evidence="9">
    <location>
        <begin position="140"/>
        <end position="222"/>
    </location>
</feature>
<dbReference type="SUPFAM" id="SSF49493">
    <property type="entry name" value="HSP40/DnaJ peptide-binding domain"/>
    <property type="match status" value="2"/>
</dbReference>
<dbReference type="CDD" id="cd10747">
    <property type="entry name" value="DnaJ_C"/>
    <property type="match status" value="1"/>
</dbReference>
<comment type="cofactor">
    <cofactor evidence="8">
        <name>Zn(2+)</name>
        <dbReference type="ChEBI" id="CHEBI:29105"/>
    </cofactor>
    <text evidence="8">Binds 2 Zn(2+) ions per monomer.</text>
</comment>
<dbReference type="FunFam" id="2.10.230.10:FF:000002">
    <property type="entry name" value="Molecular chaperone DnaJ"/>
    <property type="match status" value="1"/>
</dbReference>
<dbReference type="Gene3D" id="1.10.287.110">
    <property type="entry name" value="DnaJ domain"/>
    <property type="match status" value="1"/>
</dbReference>
<dbReference type="InterPro" id="IPR018253">
    <property type="entry name" value="DnaJ_domain_CS"/>
</dbReference>
<name>A0A2H0REC9_9BACT</name>
<evidence type="ECO:0000256" key="5">
    <source>
        <dbReference type="ARBA" id="ARBA00023186"/>
    </source>
</evidence>
<dbReference type="GO" id="GO:0009408">
    <property type="term" value="P:response to heat"/>
    <property type="evidence" value="ECO:0007669"/>
    <property type="project" value="InterPro"/>
</dbReference>
<feature type="repeat" description="CXXCXGXG motif" evidence="8">
    <location>
        <begin position="153"/>
        <end position="160"/>
    </location>
</feature>
<feature type="binding site" evidence="8">
    <location>
        <position position="173"/>
    </location>
    <ligand>
        <name>Zn(2+)</name>
        <dbReference type="ChEBI" id="CHEBI:29105"/>
        <label>2</label>
    </ligand>
</feature>
<dbReference type="AlphaFoldDB" id="A0A2H0REC9"/>
<dbReference type="InterPro" id="IPR002939">
    <property type="entry name" value="DnaJ_C"/>
</dbReference>
<feature type="binding site" evidence="8">
    <location>
        <position position="199"/>
    </location>
    <ligand>
        <name>Zn(2+)</name>
        <dbReference type="ChEBI" id="CHEBI:29105"/>
        <label>2</label>
    </ligand>
</feature>
<dbReference type="SMART" id="SM00271">
    <property type="entry name" value="DnaJ"/>
    <property type="match status" value="1"/>
</dbReference>
<dbReference type="Pfam" id="PF00226">
    <property type="entry name" value="DnaJ"/>
    <property type="match status" value="1"/>
</dbReference>
<dbReference type="SUPFAM" id="SSF57938">
    <property type="entry name" value="DnaJ/Hsp40 cysteine-rich domain"/>
    <property type="match status" value="1"/>
</dbReference>
<evidence type="ECO:0000313" key="12">
    <source>
        <dbReference type="EMBL" id="PIR44827.1"/>
    </source>
</evidence>
<feature type="binding site" evidence="8">
    <location>
        <position position="210"/>
    </location>
    <ligand>
        <name>Zn(2+)</name>
        <dbReference type="ChEBI" id="CHEBI:29105"/>
        <label>1</label>
    </ligand>
</feature>
<comment type="subunit">
    <text evidence="8">Homodimer.</text>
</comment>
<dbReference type="GO" id="GO:0006260">
    <property type="term" value="P:DNA replication"/>
    <property type="evidence" value="ECO:0007669"/>
    <property type="project" value="UniProtKB-KW"/>
</dbReference>
<dbReference type="InterPro" id="IPR036410">
    <property type="entry name" value="HSP_DnaJ_Cys-rich_dom_sf"/>
</dbReference>
<keyword evidence="2 8" id="KW-0677">Repeat</keyword>
<dbReference type="PANTHER" id="PTHR43096:SF10">
    <property type="entry name" value="CHAPERONE PROTEIN DNAJ A6, CHLOROPLASTIC"/>
    <property type="match status" value="1"/>
</dbReference>
<comment type="subcellular location">
    <subcellularLocation>
        <location evidence="8">Cytoplasm</location>
    </subcellularLocation>
</comment>
<dbReference type="Pfam" id="PF00684">
    <property type="entry name" value="DnaJ_CXXCXGXG"/>
    <property type="match status" value="1"/>
</dbReference>
<feature type="binding site" evidence="8">
    <location>
        <position position="213"/>
    </location>
    <ligand>
        <name>Zn(2+)</name>
        <dbReference type="ChEBI" id="CHEBI:29105"/>
        <label>1</label>
    </ligand>
</feature>
<reference evidence="12 13" key="1">
    <citation type="submission" date="2017-09" db="EMBL/GenBank/DDBJ databases">
        <title>Depth-based differentiation of microbial function through sediment-hosted aquifers and enrichment of novel symbionts in the deep terrestrial subsurface.</title>
        <authorList>
            <person name="Probst A.J."/>
            <person name="Ladd B."/>
            <person name="Jarett J.K."/>
            <person name="Geller-Mcgrath D.E."/>
            <person name="Sieber C.M."/>
            <person name="Emerson J.B."/>
            <person name="Anantharaman K."/>
            <person name="Thomas B.C."/>
            <person name="Malmstrom R."/>
            <person name="Stieglmeier M."/>
            <person name="Klingl A."/>
            <person name="Woyke T."/>
            <person name="Ryan C.M."/>
            <person name="Banfield J.F."/>
        </authorList>
    </citation>
    <scope>NUCLEOTIDE SEQUENCE [LARGE SCALE GENOMIC DNA]</scope>
    <source>
        <strain evidence="12">CG10_big_fil_rev_8_21_14_0_10_51_16</strain>
    </source>
</reference>
<comment type="similarity">
    <text evidence="6 8">Belongs to the DnaJ family.</text>
</comment>
<dbReference type="Proteomes" id="UP000228767">
    <property type="component" value="Unassembled WGS sequence"/>
</dbReference>
<dbReference type="InterPro" id="IPR012724">
    <property type="entry name" value="DnaJ"/>
</dbReference>
<feature type="binding site" evidence="8">
    <location>
        <position position="170"/>
    </location>
    <ligand>
        <name>Zn(2+)</name>
        <dbReference type="ChEBI" id="CHEBI:29105"/>
        <label>2</label>
    </ligand>
</feature>
<dbReference type="InterPro" id="IPR008971">
    <property type="entry name" value="HSP40/DnaJ_pept-bd"/>
</dbReference>
<dbReference type="PRINTS" id="PR00625">
    <property type="entry name" value="JDOMAIN"/>
</dbReference>
<evidence type="ECO:0000259" key="11">
    <source>
        <dbReference type="PROSITE" id="PS51188"/>
    </source>
</evidence>
<evidence type="ECO:0000256" key="9">
    <source>
        <dbReference type="PROSITE-ProRule" id="PRU00546"/>
    </source>
</evidence>
<dbReference type="GO" id="GO:0042026">
    <property type="term" value="P:protein refolding"/>
    <property type="evidence" value="ECO:0007669"/>
    <property type="project" value="TreeGrafter"/>
</dbReference>
<evidence type="ECO:0000259" key="10">
    <source>
        <dbReference type="PROSITE" id="PS50076"/>
    </source>
</evidence>
<evidence type="ECO:0000256" key="7">
    <source>
        <dbReference type="ARBA" id="ARBA00067609"/>
    </source>
</evidence>
<dbReference type="Gene3D" id="2.10.230.10">
    <property type="entry name" value="Heat shock protein DnaJ, cysteine-rich domain"/>
    <property type="match status" value="1"/>
</dbReference>
<keyword evidence="3 8" id="KW-0863">Zinc-finger</keyword>
<dbReference type="InterPro" id="IPR001305">
    <property type="entry name" value="HSP_DnaJ_Cys-rich_dom"/>
</dbReference>
<dbReference type="GO" id="GO:0005524">
    <property type="term" value="F:ATP binding"/>
    <property type="evidence" value="ECO:0007669"/>
    <property type="project" value="InterPro"/>
</dbReference>
<dbReference type="GO" id="GO:0051082">
    <property type="term" value="F:unfolded protein binding"/>
    <property type="evidence" value="ECO:0007669"/>
    <property type="project" value="UniProtKB-UniRule"/>
</dbReference>
<dbReference type="PROSITE" id="PS51188">
    <property type="entry name" value="ZF_CR"/>
    <property type="match status" value="1"/>
</dbReference>
<dbReference type="GO" id="GO:0008270">
    <property type="term" value="F:zinc ion binding"/>
    <property type="evidence" value="ECO:0007669"/>
    <property type="project" value="UniProtKB-UniRule"/>
</dbReference>
<feature type="binding site" evidence="8">
    <location>
        <position position="196"/>
    </location>
    <ligand>
        <name>Zn(2+)</name>
        <dbReference type="ChEBI" id="CHEBI:29105"/>
        <label>2</label>
    </ligand>
</feature>
<dbReference type="EMBL" id="PCYI01000019">
    <property type="protein sequence ID" value="PIR44827.1"/>
    <property type="molecule type" value="Genomic_DNA"/>
</dbReference>
<organism evidence="12 13">
    <name type="scientific">Candidatus Vogelbacteria bacterium CG10_big_fil_rev_8_21_14_0_10_51_16</name>
    <dbReference type="NCBI Taxonomy" id="1975045"/>
    <lineage>
        <taxon>Bacteria</taxon>
        <taxon>Candidatus Vogeliibacteriota</taxon>
    </lineage>
</organism>
<dbReference type="HAMAP" id="MF_01152">
    <property type="entry name" value="DnaJ"/>
    <property type="match status" value="1"/>
</dbReference>
<keyword evidence="8" id="KW-0235">DNA replication</keyword>
<dbReference type="PROSITE" id="PS50076">
    <property type="entry name" value="DNAJ_2"/>
    <property type="match status" value="1"/>
</dbReference>
<feature type="repeat" description="CXXCXGXG motif" evidence="8">
    <location>
        <begin position="210"/>
        <end position="217"/>
    </location>
</feature>
<dbReference type="InterPro" id="IPR036869">
    <property type="entry name" value="J_dom_sf"/>
</dbReference>
<dbReference type="CDD" id="cd10719">
    <property type="entry name" value="DnaJ_zf"/>
    <property type="match status" value="1"/>
</dbReference>
<keyword evidence="5 8" id="KW-0143">Chaperone</keyword>
<feature type="repeat" description="CXXCXGXG motif" evidence="8">
    <location>
        <begin position="196"/>
        <end position="203"/>
    </location>
</feature>
<dbReference type="GO" id="GO:0031072">
    <property type="term" value="F:heat shock protein binding"/>
    <property type="evidence" value="ECO:0007669"/>
    <property type="project" value="InterPro"/>
</dbReference>
<keyword evidence="1 8" id="KW-0479">Metal-binding</keyword>
<dbReference type="SUPFAM" id="SSF46565">
    <property type="entry name" value="Chaperone J-domain"/>
    <property type="match status" value="1"/>
</dbReference>
<protein>
    <recommendedName>
        <fullName evidence="7 8">Chaperone protein DnaJ</fullName>
    </recommendedName>
</protein>
<feature type="repeat" description="CXXCXGXG motif" evidence="8">
    <location>
        <begin position="170"/>
        <end position="177"/>
    </location>
</feature>
<evidence type="ECO:0000256" key="6">
    <source>
        <dbReference type="ARBA" id="ARBA00061004"/>
    </source>
</evidence>
<accession>A0A2H0REC9</accession>
<evidence type="ECO:0000256" key="2">
    <source>
        <dbReference type="ARBA" id="ARBA00022737"/>
    </source>
</evidence>
<evidence type="ECO:0000256" key="4">
    <source>
        <dbReference type="ARBA" id="ARBA00022833"/>
    </source>
</evidence>
<dbReference type="GO" id="GO:0005737">
    <property type="term" value="C:cytoplasm"/>
    <property type="evidence" value="ECO:0007669"/>
    <property type="project" value="UniProtKB-SubCell"/>
</dbReference>
<evidence type="ECO:0000313" key="13">
    <source>
        <dbReference type="Proteomes" id="UP000228767"/>
    </source>
</evidence>
<feature type="binding site" evidence="8">
    <location>
        <position position="153"/>
    </location>
    <ligand>
        <name>Zn(2+)</name>
        <dbReference type="ChEBI" id="CHEBI:29105"/>
        <label>1</label>
    </ligand>
</feature>
<keyword evidence="4 8" id="KW-0862">Zinc</keyword>
<gene>
    <name evidence="8" type="primary">dnaJ</name>
    <name evidence="12" type="ORF">COV10_03005</name>
</gene>
<keyword evidence="8" id="KW-0346">Stress response</keyword>
<sequence>MTKNYYQTLGVDKKASKDDIKKAFRRLAQKYHPDKSGGDENKFKEINEAYQILSDEHRRKEYDTYGQTFSQGGPSGGSAQGGPFAGFDFTDFAGNGMGFEAGDLGDIFAEFFGGGRTQQQSRGRDISIDIEVSFADSIFGTTRNVLITKVSHCTTCKGSGAKVGSATKKCASCGGKGRLRQTRRSILGNITSETVCDKCFGAGEVPEENCTTCGGAGVSRRAEEVSVAIPSGIQQGEMIRLSGMGEAVPHGRAGDLYVKLHVEAHKTFRRAGLNLNMDLEVKLTDALTGSTYSVQTLDGDLKVKVPEGVTPGEILRVKGYGVPSHGGNRGDLMIKVVVKMPSKLSKKAHALVEELRAEGL</sequence>
<comment type="function">
    <text evidence="8">Participates actively in the response to hyperosmotic and heat shock by preventing the aggregation of stress-denatured proteins and by disaggregating proteins, also in an autonomous, DnaK-independent fashion. Unfolded proteins bind initially to DnaJ; upon interaction with the DnaJ-bound protein, DnaK hydrolyzes its bound ATP, resulting in the formation of a stable complex. GrpE releases ADP from DnaK; ATP binding to DnaK triggers the release of the substrate protein, thus completing the reaction cycle. Several rounds of ATP-dependent interactions between DnaJ, DnaK and GrpE are required for fully efficient folding. Also involved, together with DnaK and GrpE, in the DNA replication of plasmids through activation of initiation proteins.</text>
</comment>
<dbReference type="PROSITE" id="PS00636">
    <property type="entry name" value="DNAJ_1"/>
    <property type="match status" value="1"/>
</dbReference>
<dbReference type="InterPro" id="IPR001623">
    <property type="entry name" value="DnaJ_domain"/>
</dbReference>
<dbReference type="Pfam" id="PF01556">
    <property type="entry name" value="DnaJ_C"/>
    <property type="match status" value="1"/>
</dbReference>
<dbReference type="CDD" id="cd06257">
    <property type="entry name" value="DnaJ"/>
    <property type="match status" value="1"/>
</dbReference>
<feature type="domain" description="J" evidence="10">
    <location>
        <begin position="4"/>
        <end position="66"/>
    </location>
</feature>
<dbReference type="FunFam" id="2.60.260.20:FF:000013">
    <property type="entry name" value="DnaJ subfamily B member 11"/>
    <property type="match status" value="1"/>
</dbReference>
<evidence type="ECO:0000256" key="3">
    <source>
        <dbReference type="ARBA" id="ARBA00022771"/>
    </source>
</evidence>
<feature type="binding site" evidence="8">
    <location>
        <position position="156"/>
    </location>
    <ligand>
        <name>Zn(2+)</name>
        <dbReference type="ChEBI" id="CHEBI:29105"/>
        <label>1</label>
    </ligand>
</feature>
<feature type="domain" description="CR-type" evidence="11">
    <location>
        <begin position="140"/>
        <end position="222"/>
    </location>
</feature>
<comment type="domain">
    <text evidence="8">The J domain is necessary and sufficient to stimulate DnaK ATPase activity. Zinc center 1 plays an important role in the autonomous, DnaK-independent chaperone activity of DnaJ. Zinc center 2 is essential for interaction with DnaK and for DnaJ activity.</text>
</comment>
<dbReference type="Gene3D" id="2.60.260.20">
    <property type="entry name" value="Urease metallochaperone UreE, N-terminal domain"/>
    <property type="match status" value="2"/>
</dbReference>